<reference evidence="2 3" key="1">
    <citation type="journal article" date="2007" name="J. Bacteriol.">
        <title>Genome sequence analysis of the emerging human pathogenic acetic acid bacterium Granulibacter bethesdensis.</title>
        <authorList>
            <person name="Greenberg D.E."/>
            <person name="Porcella S.F."/>
            <person name="Zelazny A.M."/>
            <person name="Virtaneva K."/>
            <person name="Sturdevant D.E."/>
            <person name="Kupko J.J.III."/>
            <person name="Barbian K.D."/>
            <person name="Babar A."/>
            <person name="Dorward D.W."/>
            <person name="Holland S.M."/>
        </authorList>
    </citation>
    <scope>NUCLEOTIDE SEQUENCE [LARGE SCALE GENOMIC DNA]</scope>
    <source>
        <strain evidence="3">ATCC BAA-1260 / CGDNIH1</strain>
    </source>
</reference>
<keyword evidence="1" id="KW-0520">NAD</keyword>
<keyword evidence="3" id="KW-1185">Reference proteome</keyword>
<organism evidence="2 3">
    <name type="scientific">Granulibacter bethesdensis (strain ATCC BAA-1260 / CGDNIH1)</name>
    <dbReference type="NCBI Taxonomy" id="391165"/>
    <lineage>
        <taxon>Bacteria</taxon>
        <taxon>Pseudomonadati</taxon>
        <taxon>Pseudomonadota</taxon>
        <taxon>Alphaproteobacteria</taxon>
        <taxon>Acetobacterales</taxon>
        <taxon>Acetobacteraceae</taxon>
        <taxon>Granulibacter</taxon>
    </lineage>
</organism>
<dbReference type="SUPFAM" id="SSF51735">
    <property type="entry name" value="NAD(P)-binding Rossmann-fold domains"/>
    <property type="match status" value="1"/>
</dbReference>
<dbReference type="eggNOG" id="COG0451">
    <property type="taxonomic scope" value="Bacteria"/>
</dbReference>
<proteinExistence type="predicted"/>
<dbReference type="HOGENOM" id="CLU_007383_11_3_5"/>
<dbReference type="EMBL" id="CP000394">
    <property type="protein sequence ID" value="ABI61605.1"/>
    <property type="molecule type" value="Genomic_DNA"/>
</dbReference>
<protein>
    <submittedName>
        <fullName evidence="2">Nucleoside-diphosphate-sugar epimerase</fullName>
    </submittedName>
</protein>
<name>Q0BU97_GRABC</name>
<evidence type="ECO:0000256" key="1">
    <source>
        <dbReference type="ARBA" id="ARBA00023027"/>
    </source>
</evidence>
<dbReference type="InterPro" id="IPR036291">
    <property type="entry name" value="NAD(P)-bd_dom_sf"/>
</dbReference>
<dbReference type="AlphaFoldDB" id="Q0BU97"/>
<dbReference type="Proteomes" id="UP000001963">
    <property type="component" value="Chromosome"/>
</dbReference>
<gene>
    <name evidence="2" type="ordered locus">GbCGDNIH1_0707</name>
</gene>
<dbReference type="PANTHER" id="PTHR43574">
    <property type="entry name" value="EPIMERASE-RELATED"/>
    <property type="match status" value="1"/>
</dbReference>
<evidence type="ECO:0000313" key="3">
    <source>
        <dbReference type="Proteomes" id="UP000001963"/>
    </source>
</evidence>
<evidence type="ECO:0000313" key="2">
    <source>
        <dbReference type="EMBL" id="ABI61605.1"/>
    </source>
</evidence>
<accession>Q0BU97</accession>
<dbReference type="CDD" id="cd05266">
    <property type="entry name" value="SDR_a4"/>
    <property type="match status" value="1"/>
</dbReference>
<dbReference type="Gene3D" id="3.40.50.720">
    <property type="entry name" value="NAD(P)-binding Rossmann-like Domain"/>
    <property type="match status" value="1"/>
</dbReference>
<dbReference type="KEGG" id="gbe:GbCGDNIH1_0707"/>
<sequence>MWLAEMARLRFAWRPVSETLTRACAMDQGKLLIFGLGYTGTATARLALSDGWSVSGTKRQADSSALPGGEVLAFDDPAIAERLFSATHLLVTAAPDEAGDPVLVRWGEAIRGAPRLRWIGYYSSTGVYGDWDGAWVDEATPPRPAHARSQRRLEAEQAWEALADHHAVDIIRLAGIYGPGRSALDDVRAGRARRVIKPGHAFGRIHRDDIARATLVAASRAGAGVRILNFVDDCPAESAAVVEEAARLLHAPLPPSVLFKEAVATMSPMARSFWDDNRRVSCVATKAELDIDWLYPSFREGLNAILAAEGGAATEGNI</sequence>
<dbReference type="STRING" id="391165.GbCGDNIH1_0707"/>